<comment type="similarity">
    <text evidence="2 9">Belongs to the peptidase M18 family.</text>
</comment>
<sequence length="500" mass="55838">MFIVKAFRDIIINIKFLQEGINMSDNKTAGQKLWENLSYNCPNVWNKIGNDEIKNTFAFCEEYKSFLDKSKTEREFVRETKKLAESKGFVSIDDVIDSGKPLKPGMKVYRVFKNKIVALAVIGSQPPEKGFNLVGAHIDSPRIDLKPNPIYEANEMVFLKTHYYGGIKKYQWVTIPLSMHGVIIRKDGSSVEIVIGEDENDTVFTITDLLPHLAAEQMQKKMSEGITGENLNILFGSIPYNDEKVKEKVKLNILKLLNEKYNITEEDLLSAELELVPSFKAKDVGLDKSMVGAYGQDDRVCAYTALRAVLDLDNVDKTAVCVLTDKEEIGSMGNTGAQSSFLENFIADICALSSEKYTDIILRRCLSNSKMLSADVNAAIDPTYEGVYDKLNSSFIGKGIVLLKYTGARGKSGASDAHAEFMGEVRKLFNERKIFWQTAELGKVDQGGGGTIAQFVANMGMDVIDCGVAVLSMHSPFEVTSKVDIYMAYKAYREFLKYIK</sequence>
<dbReference type="CDD" id="cd05659">
    <property type="entry name" value="M18_API"/>
    <property type="match status" value="1"/>
</dbReference>
<dbReference type="PRINTS" id="PR00932">
    <property type="entry name" value="AMINO1PTASE"/>
</dbReference>
<evidence type="ECO:0000313" key="12">
    <source>
        <dbReference type="Proteomes" id="UP000002145"/>
    </source>
</evidence>
<evidence type="ECO:0000256" key="6">
    <source>
        <dbReference type="ARBA" id="ARBA00022801"/>
    </source>
</evidence>
<evidence type="ECO:0000256" key="8">
    <source>
        <dbReference type="ARBA" id="ARBA00023049"/>
    </source>
</evidence>
<dbReference type="Proteomes" id="UP000002145">
    <property type="component" value="Chromosome"/>
</dbReference>
<dbReference type="EMBL" id="CP000568">
    <property type="protein sequence ID" value="ABN51961.1"/>
    <property type="molecule type" value="Genomic_DNA"/>
</dbReference>
<dbReference type="AlphaFoldDB" id="A3DDD2"/>
<evidence type="ECO:0000256" key="4">
    <source>
        <dbReference type="ARBA" id="ARBA00022670"/>
    </source>
</evidence>
<evidence type="ECO:0000256" key="9">
    <source>
        <dbReference type="RuleBase" id="RU004386"/>
    </source>
</evidence>
<dbReference type="GO" id="GO:0004177">
    <property type="term" value="F:aminopeptidase activity"/>
    <property type="evidence" value="ECO:0007669"/>
    <property type="project" value="UniProtKB-KW"/>
</dbReference>
<keyword evidence="6 9" id="KW-0378">Hydrolase</keyword>
<reference evidence="12" key="1">
    <citation type="submission" date="2007-02" db="EMBL/GenBank/DDBJ databases">
        <title>Complete sequence of Clostridium thermocellum ATCC 27405.</title>
        <authorList>
            <consortium name="US DOE Joint Genome Institute"/>
            <person name="Copeland A."/>
            <person name="Lucas S."/>
            <person name="Lapidus A."/>
            <person name="Barry K."/>
            <person name="Detter J.C."/>
            <person name="Glavina del Rio T."/>
            <person name="Hammon N."/>
            <person name="Israni S."/>
            <person name="Dalin E."/>
            <person name="Tice H."/>
            <person name="Pitluck S."/>
            <person name="Chertkov O."/>
            <person name="Brettin T."/>
            <person name="Bruce D."/>
            <person name="Han C."/>
            <person name="Tapia R."/>
            <person name="Gilna P."/>
            <person name="Schmutz J."/>
            <person name="Larimer F."/>
            <person name="Land M."/>
            <person name="Hauser L."/>
            <person name="Kyrpides N."/>
            <person name="Mikhailova N."/>
            <person name="Wu J.H.D."/>
            <person name="Newcomb M."/>
            <person name="Richardson P."/>
        </authorList>
    </citation>
    <scope>NUCLEOTIDE SEQUENCE [LARGE SCALE GENOMIC DNA]</scope>
    <source>
        <strain evidence="12">ATCC 27405 / DSM 1237 / JCM 9322 / NBRC 103400 / NCIMB 10682 / NRRL B-4536 / VPI 7372</strain>
    </source>
</reference>
<dbReference type="Gene3D" id="3.40.630.10">
    <property type="entry name" value="Zn peptidases"/>
    <property type="match status" value="1"/>
</dbReference>
<proteinExistence type="inferred from homology"/>
<evidence type="ECO:0000256" key="2">
    <source>
        <dbReference type="ARBA" id="ARBA00008290"/>
    </source>
</evidence>
<evidence type="ECO:0000256" key="3">
    <source>
        <dbReference type="ARBA" id="ARBA00022438"/>
    </source>
</evidence>
<dbReference type="STRING" id="203119.Cthe_0726"/>
<comment type="cofactor">
    <cofactor evidence="1 10">
        <name>Zn(2+)</name>
        <dbReference type="ChEBI" id="CHEBI:29105"/>
    </cofactor>
</comment>
<dbReference type="GO" id="GO:0008237">
    <property type="term" value="F:metallopeptidase activity"/>
    <property type="evidence" value="ECO:0007669"/>
    <property type="project" value="UniProtKB-KW"/>
</dbReference>
<dbReference type="SMR" id="A3DDD2"/>
<reference evidence="11 12" key="2">
    <citation type="journal article" date="2013" name="Biotechnol. Biofuels">
        <title>Global transcriptome analysis of Clostridium thermocellum ATCC 27405 during growth on dilute acid pretreated Populus and switchgrass.</title>
        <authorList>
            <person name="Wilson C.M."/>
            <person name="Rodriguez M.Jr."/>
            <person name="Johnson C.M."/>
            <person name="Martin S.L."/>
            <person name="Chu T.M."/>
            <person name="Wolfinger R.D."/>
            <person name="Hauser L.J."/>
            <person name="Land M.L."/>
            <person name="Klingeman D.M."/>
            <person name="Syed M.H."/>
            <person name="Ragauskas A.J."/>
            <person name="Tschaplinski T.J."/>
            <person name="Mielenz J.R."/>
            <person name="Brown S.D."/>
        </authorList>
    </citation>
    <scope>NUCLEOTIDE SEQUENCE [LARGE SCALE GENOMIC DNA]</scope>
    <source>
        <strain evidence="12">ATCC 27405 / DSM 1237 / JCM 9322 / NBRC 103400 / NCIMB 10682 / NRRL B-4536 / VPI 7372</strain>
    </source>
</reference>
<evidence type="ECO:0000256" key="1">
    <source>
        <dbReference type="ARBA" id="ARBA00001947"/>
    </source>
</evidence>
<dbReference type="GO" id="GO:0008270">
    <property type="term" value="F:zinc ion binding"/>
    <property type="evidence" value="ECO:0007669"/>
    <property type="project" value="InterPro"/>
</dbReference>
<dbReference type="NCBIfam" id="NF002600">
    <property type="entry name" value="PRK02256.1"/>
    <property type="match status" value="1"/>
</dbReference>
<evidence type="ECO:0000256" key="7">
    <source>
        <dbReference type="ARBA" id="ARBA00022833"/>
    </source>
</evidence>
<organism evidence="11 12">
    <name type="scientific">Acetivibrio thermocellus (strain ATCC 27405 / DSM 1237 / JCM 9322 / NBRC 103400 / NCIMB 10682 / NRRL B-4536 / VPI 7372)</name>
    <name type="common">Clostridium thermocellum</name>
    <dbReference type="NCBI Taxonomy" id="203119"/>
    <lineage>
        <taxon>Bacteria</taxon>
        <taxon>Bacillati</taxon>
        <taxon>Bacillota</taxon>
        <taxon>Clostridia</taxon>
        <taxon>Eubacteriales</taxon>
        <taxon>Oscillospiraceae</taxon>
        <taxon>Acetivibrio</taxon>
    </lineage>
</organism>
<keyword evidence="12" id="KW-1185">Reference proteome</keyword>
<protein>
    <recommendedName>
        <fullName evidence="10">M18 family aminopeptidase</fullName>
        <ecNumber evidence="10">3.4.11.-</ecNumber>
    </recommendedName>
</protein>
<dbReference type="InterPro" id="IPR001948">
    <property type="entry name" value="Peptidase_M18"/>
</dbReference>
<dbReference type="HOGENOM" id="CLU_590123_0_0_9"/>
<dbReference type="MEROPS" id="M18.004"/>
<evidence type="ECO:0000256" key="10">
    <source>
        <dbReference type="RuleBase" id="RU004387"/>
    </source>
</evidence>
<dbReference type="FunFam" id="2.30.250.10:FF:000006">
    <property type="entry name" value="Probable M18 family aminopeptidase 1"/>
    <property type="match status" value="1"/>
</dbReference>
<dbReference type="SUPFAM" id="SSF53187">
    <property type="entry name" value="Zn-dependent exopeptidases"/>
    <property type="match status" value="1"/>
</dbReference>
<dbReference type="GO" id="GO:0005737">
    <property type="term" value="C:cytoplasm"/>
    <property type="evidence" value="ECO:0007669"/>
    <property type="project" value="UniProtKB-ARBA"/>
</dbReference>
<dbReference type="PANTHER" id="PTHR28570:SF2">
    <property type="entry name" value="M18 FAMILY AMINOPEPTIDASE 1-RELATED"/>
    <property type="match status" value="1"/>
</dbReference>
<keyword evidence="8 9" id="KW-0482">Metalloprotease</keyword>
<dbReference type="eggNOG" id="COG1362">
    <property type="taxonomic scope" value="Bacteria"/>
</dbReference>
<keyword evidence="3 9" id="KW-0031">Aminopeptidase</keyword>
<keyword evidence="5 9" id="KW-0479">Metal-binding</keyword>
<name>A3DDD2_ACET2</name>
<evidence type="ECO:0000256" key="5">
    <source>
        <dbReference type="ARBA" id="ARBA00022723"/>
    </source>
</evidence>
<gene>
    <name evidence="11" type="ordered locus">Cthe_0726</name>
</gene>
<dbReference type="SUPFAM" id="SSF101821">
    <property type="entry name" value="Aminopeptidase/glucanase lid domain"/>
    <property type="match status" value="1"/>
</dbReference>
<accession>A3DDD2</accession>
<dbReference type="KEGG" id="cth:Cthe_0726"/>
<keyword evidence="4 9" id="KW-0645">Protease</keyword>
<keyword evidence="7 9" id="KW-0862">Zinc</keyword>
<dbReference type="PANTHER" id="PTHR28570">
    <property type="entry name" value="ASPARTYL AMINOPEPTIDASE"/>
    <property type="match status" value="1"/>
</dbReference>
<dbReference type="Pfam" id="PF02127">
    <property type="entry name" value="Peptidase_M18"/>
    <property type="match status" value="1"/>
</dbReference>
<dbReference type="GO" id="GO:0006508">
    <property type="term" value="P:proteolysis"/>
    <property type="evidence" value="ECO:0007669"/>
    <property type="project" value="UniProtKB-KW"/>
</dbReference>
<dbReference type="EC" id="3.4.11.-" evidence="10"/>
<dbReference type="InterPro" id="IPR023358">
    <property type="entry name" value="Peptidase_M18_dom2"/>
</dbReference>
<evidence type="ECO:0000313" key="11">
    <source>
        <dbReference type="EMBL" id="ABN51961.1"/>
    </source>
</evidence>
<dbReference type="Gene3D" id="2.30.250.10">
    <property type="entry name" value="Aminopeptidase i, Domain 2"/>
    <property type="match status" value="1"/>
</dbReference>